<dbReference type="Pfam" id="PF04464">
    <property type="entry name" value="Glyphos_transf"/>
    <property type="match status" value="1"/>
</dbReference>
<protein>
    <submittedName>
        <fullName evidence="7">CDP-glycerol:poly(Glycerophosphate) glycerophosphotransferase</fullName>
    </submittedName>
</protein>
<keyword evidence="8" id="KW-1185">Reference proteome</keyword>
<comment type="similarity">
    <text evidence="2">Belongs to the CDP-glycerol glycerophosphotransferase family.</text>
</comment>
<dbReference type="Gene3D" id="3.40.50.12580">
    <property type="match status" value="1"/>
</dbReference>
<dbReference type="InterPro" id="IPR043148">
    <property type="entry name" value="TagF_C"/>
</dbReference>
<evidence type="ECO:0000313" key="7">
    <source>
        <dbReference type="EMBL" id="EEG77530.1"/>
    </source>
</evidence>
<dbReference type="Gene3D" id="3.40.50.11820">
    <property type="match status" value="1"/>
</dbReference>
<dbReference type="PANTHER" id="PTHR37316:SF3">
    <property type="entry name" value="TEICHOIC ACID GLYCEROL-PHOSPHATE TRANSFERASE"/>
    <property type="match status" value="1"/>
</dbReference>
<dbReference type="InterPro" id="IPR043149">
    <property type="entry name" value="TagF_N"/>
</dbReference>
<evidence type="ECO:0000313" key="8">
    <source>
        <dbReference type="Proteomes" id="UP000006443"/>
    </source>
</evidence>
<evidence type="ECO:0000256" key="2">
    <source>
        <dbReference type="ARBA" id="ARBA00010488"/>
    </source>
</evidence>
<dbReference type="InterPro" id="IPR051612">
    <property type="entry name" value="Teichoic_Acid_Biosynth"/>
</dbReference>
<comment type="caution">
    <text evidence="7">The sequence shown here is derived from an EMBL/GenBank/DDBJ whole genome shotgun (WGS) entry which is preliminary data.</text>
</comment>
<dbReference type="GO" id="GO:0019350">
    <property type="term" value="P:teichoic acid biosynthetic process"/>
    <property type="evidence" value="ECO:0007669"/>
    <property type="project" value="UniProtKB-KW"/>
</dbReference>
<accession>C0GGT9</accession>
<dbReference type="Proteomes" id="UP000006443">
    <property type="component" value="Unassembled WGS sequence"/>
</dbReference>
<gene>
    <name evidence="7" type="ORF">DealDRAFT_1653</name>
</gene>
<evidence type="ECO:0000256" key="3">
    <source>
        <dbReference type="ARBA" id="ARBA00022475"/>
    </source>
</evidence>
<dbReference type="SUPFAM" id="SSF53756">
    <property type="entry name" value="UDP-Glycosyltransferase/glycogen phosphorylase"/>
    <property type="match status" value="1"/>
</dbReference>
<dbReference type="EMBL" id="ACJM01000007">
    <property type="protein sequence ID" value="EEG77530.1"/>
    <property type="molecule type" value="Genomic_DNA"/>
</dbReference>
<dbReference type="PANTHER" id="PTHR37316">
    <property type="entry name" value="TEICHOIC ACID GLYCEROL-PHOSPHATE PRIMASE"/>
    <property type="match status" value="1"/>
</dbReference>
<dbReference type="STRING" id="555088.DealDRAFT_1653"/>
<keyword evidence="6" id="KW-0472">Membrane</keyword>
<keyword evidence="4 7" id="KW-0808">Transferase</keyword>
<proteinExistence type="inferred from homology"/>
<organism evidence="7 8">
    <name type="scientific">Dethiobacter alkaliphilus AHT 1</name>
    <dbReference type="NCBI Taxonomy" id="555088"/>
    <lineage>
        <taxon>Bacteria</taxon>
        <taxon>Bacillati</taxon>
        <taxon>Bacillota</taxon>
        <taxon>Dethiobacteria</taxon>
        <taxon>Dethiobacterales</taxon>
        <taxon>Dethiobacteraceae</taxon>
        <taxon>Dethiobacter</taxon>
    </lineage>
</organism>
<dbReference type="GO" id="GO:0047355">
    <property type="term" value="F:CDP-glycerol glycerophosphotransferase activity"/>
    <property type="evidence" value="ECO:0007669"/>
    <property type="project" value="InterPro"/>
</dbReference>
<dbReference type="eggNOG" id="COG1887">
    <property type="taxonomic scope" value="Bacteria"/>
</dbReference>
<dbReference type="OrthoDB" id="9807097at2"/>
<evidence type="ECO:0000256" key="4">
    <source>
        <dbReference type="ARBA" id="ARBA00022679"/>
    </source>
</evidence>
<comment type="subcellular location">
    <subcellularLocation>
        <location evidence="1">Cell membrane</location>
        <topology evidence="1">Peripheral membrane protein</topology>
    </subcellularLocation>
</comment>
<dbReference type="RefSeq" id="WP_008516535.1">
    <property type="nucleotide sequence ID" value="NZ_ACJM01000007.1"/>
</dbReference>
<evidence type="ECO:0000256" key="1">
    <source>
        <dbReference type="ARBA" id="ARBA00004202"/>
    </source>
</evidence>
<keyword evidence="3" id="KW-1003">Cell membrane</keyword>
<name>C0GGT9_DETAL</name>
<dbReference type="InterPro" id="IPR007554">
    <property type="entry name" value="Glycerophosphate_synth"/>
</dbReference>
<evidence type="ECO:0000256" key="6">
    <source>
        <dbReference type="ARBA" id="ARBA00023136"/>
    </source>
</evidence>
<keyword evidence="5" id="KW-0777">Teichoic acid biosynthesis</keyword>
<reference evidence="7 8" key="1">
    <citation type="submission" date="2009-02" db="EMBL/GenBank/DDBJ databases">
        <title>Sequencing of the draft genome and assembly of Dethiobacter alkaliphilus AHT 1.</title>
        <authorList>
            <consortium name="US DOE Joint Genome Institute (JGI-PGF)"/>
            <person name="Lucas S."/>
            <person name="Copeland A."/>
            <person name="Lapidus A."/>
            <person name="Glavina del Rio T."/>
            <person name="Dalin E."/>
            <person name="Tice H."/>
            <person name="Bruce D."/>
            <person name="Goodwin L."/>
            <person name="Pitluck S."/>
            <person name="Larimer F."/>
            <person name="Land M.L."/>
            <person name="Hauser L."/>
            <person name="Muyzer G."/>
        </authorList>
    </citation>
    <scope>NUCLEOTIDE SEQUENCE [LARGE SCALE GENOMIC DNA]</scope>
    <source>
        <strain evidence="7 8">AHT 1</strain>
    </source>
</reference>
<sequence>MSKINLQVKSGFFTNAALTVLDTVKFFVKKCLYLFGYLVFIPISYLMPKKRYVVLTSRFGDFDGSLKYFYMYLNGIDEPGVEFVFLTEKRKVYRNLKDNGYNVWYYPSFRTILLMFQTYLLIVDGNEWAKNLKYFIFFKARKVQIWHGTGLKTIGLLKPQIKRLNPIALRLKKEYIYYDLLTLSSQYQVKMRSKAFRYGKLVLNGLPRNDIFFAHQLKDQVPGSDYESLAKFNKLKQSGYYLVTYAPTWRRNEQTLSQLKLQELDQFARLHQFIIILKLHPKHHCVVEPSDYSNIVEYSKTADIYPLLTLTDLLITDYSSIYLDYLLLDRPIIFFPYDRQSYVGGERELLLDYDQITPGPKCYNQKELQEQIHHHLTGAKDQYQAKREEICKMFFHYRDGKSSERLWKAIKENFLN</sequence>
<evidence type="ECO:0000256" key="5">
    <source>
        <dbReference type="ARBA" id="ARBA00022944"/>
    </source>
</evidence>
<dbReference type="GO" id="GO:0005886">
    <property type="term" value="C:plasma membrane"/>
    <property type="evidence" value="ECO:0007669"/>
    <property type="project" value="UniProtKB-SubCell"/>
</dbReference>
<dbReference type="AlphaFoldDB" id="C0GGT9"/>